<protein>
    <submittedName>
        <fullName evidence="1">Uncharacterized protein</fullName>
    </submittedName>
</protein>
<proteinExistence type="predicted"/>
<dbReference type="Pfam" id="PF14350">
    <property type="entry name" value="Beta_protein"/>
    <property type="match status" value="1"/>
</dbReference>
<evidence type="ECO:0000313" key="1">
    <source>
        <dbReference type="EMBL" id="MBR8671319.1"/>
    </source>
</evidence>
<dbReference type="InterPro" id="IPR025683">
    <property type="entry name" value="Protein_beta"/>
</dbReference>
<sequence>MYYYPLLKNANNEMKALRELNESTKTKIRPVIESKRIKPENVVNWEATYKTLGKYLKERVGDTKFIYDFNCAFEDLGEAEELKNGLDQNLVQHCLEKMEGANLNVIPCFQHDSPAWLVKAVLQSGYEEIAIRIRCHDFQESFNPFVVSKLKHDLEAANMDDGVKITLILDFFDKETSLNRIQNTISEFSSLNPSQMVYLATSCPENANAAAPNDLTEVGARKELNHFISLKSQFPELEFGDYTTRLKGEILKGFNHYNSYIKIFYTTETHYWIAKSKLIGDDGEFTFYEICKELIDQDFYPGREFSFGDEEIYKCANQELIIGDHQSPIAISVNHHIETTVAQLLL</sequence>
<accession>A0A941GEV1</accession>
<dbReference type="EMBL" id="JAGTPX010000020">
    <property type="protein sequence ID" value="MBR8671319.1"/>
    <property type="molecule type" value="Genomic_DNA"/>
</dbReference>
<reference evidence="1" key="1">
    <citation type="submission" date="2021-04" db="EMBL/GenBank/DDBJ databases">
        <title>Genomic analysis of electroactive and textile dye degrading Bacillus circulans strain: DC10 isolated from constructed wetland-microbial fuel cells treating textile dye wastewaters.</title>
        <authorList>
            <person name="Patel D.U."/>
            <person name="Desai C.R."/>
        </authorList>
    </citation>
    <scope>NUCLEOTIDE SEQUENCE</scope>
    <source>
        <strain evidence="1">DC10</strain>
    </source>
</reference>
<gene>
    <name evidence="1" type="ORF">KD144_17415</name>
</gene>
<dbReference type="AlphaFoldDB" id="A0A941GEV1"/>
<comment type="caution">
    <text evidence="1">The sequence shown here is derived from an EMBL/GenBank/DDBJ whole genome shotgun (WGS) entry which is preliminary data.</text>
</comment>
<dbReference type="RefSeq" id="WP_212120374.1">
    <property type="nucleotide sequence ID" value="NZ_JAGTPX020000021.1"/>
</dbReference>
<organism evidence="1">
    <name type="scientific">Niallia circulans</name>
    <name type="common">Bacillus circulans</name>
    <dbReference type="NCBI Taxonomy" id="1397"/>
    <lineage>
        <taxon>Bacteria</taxon>
        <taxon>Bacillati</taxon>
        <taxon>Bacillota</taxon>
        <taxon>Bacilli</taxon>
        <taxon>Bacillales</taxon>
        <taxon>Bacillaceae</taxon>
        <taxon>Niallia</taxon>
    </lineage>
</organism>
<name>A0A941GEV1_NIACI</name>